<proteinExistence type="predicted"/>
<evidence type="ECO:0000313" key="2">
    <source>
        <dbReference type="EMBL" id="VXD08444.1"/>
    </source>
</evidence>
<reference evidence="1 3" key="1">
    <citation type="submission" date="2018-06" db="EMBL/GenBank/DDBJ databases">
        <authorList>
            <consortium name="Pathogen Informatics"/>
            <person name="Doyle S."/>
        </authorList>
    </citation>
    <scope>NUCLEOTIDE SEQUENCE [LARGE SCALE GENOMIC DNA]</scope>
    <source>
        <strain evidence="1 3">NCTC11343</strain>
    </source>
</reference>
<protein>
    <submittedName>
        <fullName evidence="1">Uncharacterized protein</fullName>
    </submittedName>
</protein>
<name>A0A2X2JG16_SPHMU</name>
<sequence>MGTIVNGINGGISGKTGSVIGSSWKSINYLKGLYKKSNKPASQEQLITQAKFKLLMRFLMPINSYLQVGFGQKKADRQTPLNAAFQFNLPLAIQGTYPGFTLDYSKIRIADGAFFLGPPQGASFADEEMTVTWDSNNNDIYGSADDDGVYIIGYHPEQDEFLAPSIVPTRQVGTTTFVVPAHLLGGSAHLWIFMADRKKKRVSKSSYLGLIQLI</sequence>
<organism evidence="1 3">
    <name type="scientific">Sphingobacterium multivorum</name>
    <dbReference type="NCBI Taxonomy" id="28454"/>
    <lineage>
        <taxon>Bacteria</taxon>
        <taxon>Pseudomonadati</taxon>
        <taxon>Bacteroidota</taxon>
        <taxon>Sphingobacteriia</taxon>
        <taxon>Sphingobacteriales</taxon>
        <taxon>Sphingobacteriaceae</taxon>
        <taxon>Sphingobacterium</taxon>
    </lineage>
</organism>
<dbReference type="InterPro" id="IPR046233">
    <property type="entry name" value="DUF6266"/>
</dbReference>
<reference evidence="2 4" key="2">
    <citation type="submission" date="2019-10" db="EMBL/GenBank/DDBJ databases">
        <authorList>
            <person name="Karimi E."/>
        </authorList>
    </citation>
    <scope>NUCLEOTIDE SEQUENCE [LARGE SCALE GENOMIC DNA]</scope>
    <source>
        <strain evidence="2">Sphingobacterium sp. 8BC</strain>
    </source>
</reference>
<dbReference type="EMBL" id="CABWMV010000028">
    <property type="protein sequence ID" value="VXD08444.1"/>
    <property type="molecule type" value="Genomic_DNA"/>
</dbReference>
<dbReference type="GeneID" id="97179590"/>
<dbReference type="Proteomes" id="UP000251241">
    <property type="component" value="Unassembled WGS sequence"/>
</dbReference>
<dbReference type="AlphaFoldDB" id="A0A2X2JG16"/>
<dbReference type="RefSeq" id="WP_070568213.1">
    <property type="nucleotide sequence ID" value="NZ_CP068086.1"/>
</dbReference>
<dbReference type="Proteomes" id="UP000432350">
    <property type="component" value="Unassembled WGS sequence"/>
</dbReference>
<dbReference type="EMBL" id="UAUU01000011">
    <property type="protein sequence ID" value="SPZ92684.1"/>
    <property type="molecule type" value="Genomic_DNA"/>
</dbReference>
<accession>A0A2X2JG16</accession>
<evidence type="ECO:0000313" key="3">
    <source>
        <dbReference type="Proteomes" id="UP000251241"/>
    </source>
</evidence>
<dbReference type="Pfam" id="PF19781">
    <property type="entry name" value="DUF6266"/>
    <property type="match status" value="1"/>
</dbReference>
<evidence type="ECO:0000313" key="4">
    <source>
        <dbReference type="Proteomes" id="UP000432350"/>
    </source>
</evidence>
<gene>
    <name evidence="1" type="ORF">NCTC11343_04673</name>
    <name evidence="2" type="ORF">SPHINGO8BC_90546</name>
</gene>
<accession>A0A654DSI5</accession>
<evidence type="ECO:0000313" key="1">
    <source>
        <dbReference type="EMBL" id="SPZ92684.1"/>
    </source>
</evidence>